<gene>
    <name evidence="2" type="ORF">SAMN02910414_00478</name>
</gene>
<feature type="transmembrane region" description="Helical" evidence="1">
    <location>
        <begin position="471"/>
        <end position="489"/>
    </location>
</feature>
<feature type="transmembrane region" description="Helical" evidence="1">
    <location>
        <begin position="202"/>
        <end position="223"/>
    </location>
</feature>
<dbReference type="AlphaFoldDB" id="A0A1H3G8N6"/>
<organism evidence="2 3">
    <name type="scientific">Lachnobacterium bovis DSM 14045</name>
    <dbReference type="NCBI Taxonomy" id="1122142"/>
    <lineage>
        <taxon>Bacteria</taxon>
        <taxon>Bacillati</taxon>
        <taxon>Bacillota</taxon>
        <taxon>Clostridia</taxon>
        <taxon>Lachnospirales</taxon>
        <taxon>Lachnospiraceae</taxon>
        <taxon>Lachnobacterium</taxon>
    </lineage>
</organism>
<feature type="transmembrane region" description="Helical" evidence="1">
    <location>
        <begin position="66"/>
        <end position="83"/>
    </location>
</feature>
<evidence type="ECO:0000313" key="3">
    <source>
        <dbReference type="Proteomes" id="UP000183918"/>
    </source>
</evidence>
<feature type="transmembrane region" description="Helical" evidence="1">
    <location>
        <begin position="312"/>
        <end position="333"/>
    </location>
</feature>
<dbReference type="EMBL" id="FNPG01000006">
    <property type="protein sequence ID" value="SDX99400.1"/>
    <property type="molecule type" value="Genomic_DNA"/>
</dbReference>
<feature type="transmembrane region" description="Helical" evidence="1">
    <location>
        <begin position="495"/>
        <end position="514"/>
    </location>
</feature>
<keyword evidence="1" id="KW-0812">Transmembrane</keyword>
<feature type="transmembrane region" description="Helical" evidence="1">
    <location>
        <begin position="420"/>
        <end position="436"/>
    </location>
</feature>
<name>A0A1H3G8N6_9FIRM</name>
<feature type="transmembrane region" description="Helical" evidence="1">
    <location>
        <begin position="122"/>
        <end position="142"/>
    </location>
</feature>
<keyword evidence="1" id="KW-1133">Transmembrane helix</keyword>
<evidence type="ECO:0000313" key="2">
    <source>
        <dbReference type="EMBL" id="SDX99400.1"/>
    </source>
</evidence>
<keyword evidence="1" id="KW-0472">Membrane</keyword>
<dbReference type="Proteomes" id="UP000183918">
    <property type="component" value="Unassembled WGS sequence"/>
</dbReference>
<evidence type="ECO:0000256" key="1">
    <source>
        <dbReference type="SAM" id="Phobius"/>
    </source>
</evidence>
<protein>
    <submittedName>
        <fullName evidence="2">Uncharacterized protein</fullName>
    </submittedName>
</protein>
<proteinExistence type="predicted"/>
<keyword evidence="3" id="KW-1185">Reference proteome</keyword>
<feature type="transmembrane region" description="Helical" evidence="1">
    <location>
        <begin position="21"/>
        <end position="54"/>
    </location>
</feature>
<dbReference type="STRING" id="1122142.SAMN02910414_00478"/>
<feature type="transmembrane region" description="Helical" evidence="1">
    <location>
        <begin position="148"/>
        <end position="166"/>
    </location>
</feature>
<dbReference type="OrthoDB" id="9890332at2"/>
<feature type="transmembrane region" description="Helical" evidence="1">
    <location>
        <begin position="263"/>
        <end position="281"/>
    </location>
</feature>
<reference evidence="2 3" key="1">
    <citation type="submission" date="2016-10" db="EMBL/GenBank/DDBJ databases">
        <authorList>
            <person name="de Groot N.N."/>
        </authorList>
    </citation>
    <scope>NUCLEOTIDE SEQUENCE [LARGE SCALE GENOMIC DNA]</scope>
    <source>
        <strain evidence="2 3">DSM 14045</strain>
    </source>
</reference>
<dbReference type="RefSeq" id="WP_074715851.1">
    <property type="nucleotide sequence ID" value="NZ_FNPG01000006.1"/>
</dbReference>
<accession>A0A1H3G8N6</accession>
<sequence>MKKESTKMLIWELKRKLKDRICSNVLLENIPFSVFVPIYLFALGTMIILASSVTKFWNVEIDKEEIRIGLLSAIIILSVILTWRELKIRVLNIIEEQEFEIYLIFSELTRKQILKNIIKAEVIWSLQENVILFIAIFNILGITKVSSIVNFFCGIIMVIIYSVVMCQKLYHEIISHENNSVKTYNSNSKKAFRITSKRFKIILKYLEVIAAIIAGNVISKHVILIPLKFNAKNSNIFWKWFYSFDVKSCIRKSVANIVNNPTYFFGISIRFVVVAVIYAVVMKIKTILNERNSQNIKMNIYGQEEKNFIEKIGFFQCAIIGFFVGILVVSGVTYNKATLMLAFVMISNSLFFICSDILDMNNQYSFDYERERILLWINDFSKLFEVKRKMYYKREIIPVTAIYGATYFTCIKKVTDVGIIIYLLVAVAFLMELVFVEKNYLIVDNPVSISAQYDAMKNTYNRRTNEVSKDFKVFIASVLLVLGTILFACGEIDKICMIIYQIIIIIIIKIYILIRIRQIKKIIRIESFLNIFFE</sequence>